<evidence type="ECO:0000256" key="1">
    <source>
        <dbReference type="ARBA" id="ARBA00004370"/>
    </source>
</evidence>
<protein>
    <submittedName>
        <fullName evidence="4">POTRA domain-containing protein</fullName>
    </submittedName>
</protein>
<dbReference type="InterPro" id="IPR034746">
    <property type="entry name" value="POTRA"/>
</dbReference>
<comment type="caution">
    <text evidence="4">The sequence shown here is derived from an EMBL/GenBank/DDBJ whole genome shotgun (WGS) entry which is preliminary data.</text>
</comment>
<dbReference type="PROSITE" id="PS51779">
    <property type="entry name" value="POTRA"/>
    <property type="match status" value="1"/>
</dbReference>
<evidence type="ECO:0000313" key="5">
    <source>
        <dbReference type="Proteomes" id="UP001221302"/>
    </source>
</evidence>
<dbReference type="GO" id="GO:0019867">
    <property type="term" value="C:outer membrane"/>
    <property type="evidence" value="ECO:0007669"/>
    <property type="project" value="InterPro"/>
</dbReference>
<sequence>MQSLQLKIISLIIFFSITLFASTVKVDSLKLNQKIKVDSIIVKGNDRTENFIILRELTFAVGDTIDNKIIHFNKERIFSLGLFNRVEIGVDTLNVSKIIINVEETWYIYPIPFWYVEKNSIKNLTIGFDLVWNNFRGRNEVFHSVVGFGYDPFFMFQYINPALYYNQKIGLSLGLGFYHLKNKNETATKILNQNFSYKIIKLNGGMFKRINQFNLVGLSIGLDNIQNELNEAKIFMASNKSTDRVPYLSFYFVNDTRDLKQYPEDGNYFYLSFTHKGFNLFDVSYNITKTDFRFYQKMFSYLTLKERFVTRNTFGEKVPYYDYSYLGYEEKIRGYNNIYFENRDYFLTSYELDVPILKEWNLSFDLPLIPKSLTSARIGIYTSLFFDSGITYKNFSELKLSKFNSGYGIGLVFLILPFEIIRFEYSLNKYGKGEFVIANKYSF</sequence>
<dbReference type="EMBL" id="JARGDL010000014">
    <property type="protein sequence ID" value="MDF1612499.1"/>
    <property type="molecule type" value="Genomic_DNA"/>
</dbReference>
<dbReference type="Pfam" id="PF07244">
    <property type="entry name" value="POTRA"/>
    <property type="match status" value="1"/>
</dbReference>
<dbReference type="RefSeq" id="WP_321536270.1">
    <property type="nucleotide sequence ID" value="NZ_JARGDL010000014.1"/>
</dbReference>
<gene>
    <name evidence="4" type="ORF">P0M35_10075</name>
</gene>
<name>A0AAE3P1B4_9BACT</name>
<comment type="subcellular location">
    <subcellularLocation>
        <location evidence="1">Membrane</location>
    </subcellularLocation>
</comment>
<dbReference type="Proteomes" id="UP001221302">
    <property type="component" value="Unassembled WGS sequence"/>
</dbReference>
<dbReference type="AlphaFoldDB" id="A0AAE3P1B4"/>
<dbReference type="Gene3D" id="2.40.160.50">
    <property type="entry name" value="membrane protein fhac: a member of the omp85/tpsb transporter family"/>
    <property type="match status" value="1"/>
</dbReference>
<evidence type="ECO:0000313" key="4">
    <source>
        <dbReference type="EMBL" id="MDF1612499.1"/>
    </source>
</evidence>
<evidence type="ECO:0000256" key="2">
    <source>
        <dbReference type="ARBA" id="ARBA00023136"/>
    </source>
</evidence>
<keyword evidence="5" id="KW-1185">Reference proteome</keyword>
<keyword evidence="2" id="KW-0472">Membrane</keyword>
<dbReference type="Gene3D" id="3.10.20.310">
    <property type="entry name" value="membrane protein fhac"/>
    <property type="match status" value="1"/>
</dbReference>
<reference evidence="4" key="1">
    <citation type="submission" date="2023-03" db="EMBL/GenBank/DDBJ databases">
        <title>Stygiobacter electus gen. nov., sp. nov., facultatively anaerobic thermotolerant bacterium of the class Ignavibacteria from a well of Yessentuki mineral water deposit.</title>
        <authorList>
            <person name="Podosokorskaya O.A."/>
            <person name="Elcheninov A.G."/>
            <person name="Petrova N.F."/>
            <person name="Zavarzina D.G."/>
            <person name="Kublanov I.V."/>
            <person name="Merkel A.Y."/>
        </authorList>
    </citation>
    <scope>NUCLEOTIDE SEQUENCE</scope>
    <source>
        <strain evidence="4">09-Me</strain>
    </source>
</reference>
<evidence type="ECO:0000259" key="3">
    <source>
        <dbReference type="PROSITE" id="PS51779"/>
    </source>
</evidence>
<organism evidence="4 5">
    <name type="scientific">Stygiobacter electus</name>
    <dbReference type="NCBI Taxonomy" id="3032292"/>
    <lineage>
        <taxon>Bacteria</taxon>
        <taxon>Pseudomonadati</taxon>
        <taxon>Ignavibacteriota</taxon>
        <taxon>Ignavibacteria</taxon>
        <taxon>Ignavibacteriales</taxon>
        <taxon>Melioribacteraceae</taxon>
        <taxon>Stygiobacter</taxon>
    </lineage>
</organism>
<proteinExistence type="predicted"/>
<feature type="domain" description="POTRA" evidence="3">
    <location>
        <begin position="35"/>
        <end position="105"/>
    </location>
</feature>
<accession>A0AAE3P1B4</accession>
<dbReference type="InterPro" id="IPR010827">
    <property type="entry name" value="BamA/TamA_POTRA"/>
</dbReference>